<reference evidence="11" key="1">
    <citation type="journal article" date="2017" name="Genome Biol.">
        <title>Comparative genomics reveals high biological diversity and specific adaptations in the industrially and medically important fungal genus Aspergillus.</title>
        <authorList>
            <person name="de Vries R.P."/>
            <person name="Riley R."/>
            <person name="Wiebenga A."/>
            <person name="Aguilar-Osorio G."/>
            <person name="Amillis S."/>
            <person name="Uchima C.A."/>
            <person name="Anderluh G."/>
            <person name="Asadollahi M."/>
            <person name="Askin M."/>
            <person name="Barry K."/>
            <person name="Battaglia E."/>
            <person name="Bayram O."/>
            <person name="Benocci T."/>
            <person name="Braus-Stromeyer S.A."/>
            <person name="Caldana C."/>
            <person name="Canovas D."/>
            <person name="Cerqueira G.C."/>
            <person name="Chen F."/>
            <person name="Chen W."/>
            <person name="Choi C."/>
            <person name="Clum A."/>
            <person name="Dos Santos R.A."/>
            <person name="Damasio A.R."/>
            <person name="Diallinas G."/>
            <person name="Emri T."/>
            <person name="Fekete E."/>
            <person name="Flipphi M."/>
            <person name="Freyberg S."/>
            <person name="Gallo A."/>
            <person name="Gournas C."/>
            <person name="Habgood R."/>
            <person name="Hainaut M."/>
            <person name="Harispe M.L."/>
            <person name="Henrissat B."/>
            <person name="Hilden K.S."/>
            <person name="Hope R."/>
            <person name="Hossain A."/>
            <person name="Karabika E."/>
            <person name="Karaffa L."/>
            <person name="Karanyi Z."/>
            <person name="Krasevec N."/>
            <person name="Kuo A."/>
            <person name="Kusch H."/>
            <person name="LaButti K."/>
            <person name="Lagendijk E.L."/>
            <person name="Lapidus A."/>
            <person name="Levasseur A."/>
            <person name="Lindquist E."/>
            <person name="Lipzen A."/>
            <person name="Logrieco A.F."/>
            <person name="MacCabe A."/>
            <person name="Maekelae M.R."/>
            <person name="Malavazi I."/>
            <person name="Melin P."/>
            <person name="Meyer V."/>
            <person name="Mielnichuk N."/>
            <person name="Miskei M."/>
            <person name="Molnar A.P."/>
            <person name="Mule G."/>
            <person name="Ngan C.Y."/>
            <person name="Orejas M."/>
            <person name="Orosz E."/>
            <person name="Ouedraogo J.P."/>
            <person name="Overkamp K.M."/>
            <person name="Park H.-S."/>
            <person name="Perrone G."/>
            <person name="Piumi F."/>
            <person name="Punt P.J."/>
            <person name="Ram A.F."/>
            <person name="Ramon A."/>
            <person name="Rauscher S."/>
            <person name="Record E."/>
            <person name="Riano-Pachon D.M."/>
            <person name="Robert V."/>
            <person name="Roehrig J."/>
            <person name="Ruller R."/>
            <person name="Salamov A."/>
            <person name="Salih N.S."/>
            <person name="Samson R.A."/>
            <person name="Sandor E."/>
            <person name="Sanguinetti M."/>
            <person name="Schuetze T."/>
            <person name="Sepcic K."/>
            <person name="Shelest E."/>
            <person name="Sherlock G."/>
            <person name="Sophianopoulou V."/>
            <person name="Squina F.M."/>
            <person name="Sun H."/>
            <person name="Susca A."/>
            <person name="Todd R.B."/>
            <person name="Tsang A."/>
            <person name="Unkles S.E."/>
            <person name="van de Wiele N."/>
            <person name="van Rossen-Uffink D."/>
            <person name="Oliveira J.V."/>
            <person name="Vesth T.C."/>
            <person name="Visser J."/>
            <person name="Yu J.-H."/>
            <person name="Zhou M."/>
            <person name="Andersen M.R."/>
            <person name="Archer D.B."/>
            <person name="Baker S.E."/>
            <person name="Benoit I."/>
            <person name="Brakhage A.A."/>
            <person name="Braus G.H."/>
            <person name="Fischer R."/>
            <person name="Frisvad J.C."/>
            <person name="Goldman G.H."/>
            <person name="Houbraken J."/>
            <person name="Oakley B."/>
            <person name="Pocsi I."/>
            <person name="Scazzocchio C."/>
            <person name="Seiboth B."/>
            <person name="vanKuyk P.A."/>
            <person name="Wortman J."/>
            <person name="Dyer P.S."/>
            <person name="Grigoriev I.V."/>
        </authorList>
    </citation>
    <scope>NUCLEOTIDE SEQUENCE [LARGE SCALE GENOMIC DNA]</scope>
    <source>
        <strain evidence="11">CBS 506.65</strain>
    </source>
</reference>
<dbReference type="InterPro" id="IPR036396">
    <property type="entry name" value="Cyt_P450_sf"/>
</dbReference>
<dbReference type="AlphaFoldDB" id="A0A1L9SXC0"/>
<dbReference type="CDD" id="cd11062">
    <property type="entry name" value="CYP58-like"/>
    <property type="match status" value="1"/>
</dbReference>
<gene>
    <name evidence="10" type="ORF">ASPZODRAFT_149003</name>
</gene>
<dbReference type="PRINTS" id="PR00385">
    <property type="entry name" value="P450"/>
</dbReference>
<proteinExistence type="inferred from homology"/>
<keyword evidence="4 8" id="KW-0479">Metal-binding</keyword>
<keyword evidence="3 8" id="KW-0349">Heme</keyword>
<keyword evidence="6 8" id="KW-0408">Iron</keyword>
<dbReference type="OrthoDB" id="3945418at2759"/>
<dbReference type="RefSeq" id="XP_022586306.1">
    <property type="nucleotide sequence ID" value="XM_022725449.1"/>
</dbReference>
<keyword evidence="5 9" id="KW-0560">Oxidoreductase</keyword>
<dbReference type="EMBL" id="KV878336">
    <property type="protein sequence ID" value="OJJ51796.1"/>
    <property type="molecule type" value="Genomic_DNA"/>
</dbReference>
<accession>A0A1L9SXC0</accession>
<dbReference type="GO" id="GO:0004497">
    <property type="term" value="F:monooxygenase activity"/>
    <property type="evidence" value="ECO:0007669"/>
    <property type="project" value="UniProtKB-KW"/>
</dbReference>
<evidence type="ECO:0000256" key="7">
    <source>
        <dbReference type="ARBA" id="ARBA00023033"/>
    </source>
</evidence>
<protein>
    <recommendedName>
        <fullName evidence="12">Cytochrome P450</fullName>
    </recommendedName>
</protein>
<evidence type="ECO:0008006" key="12">
    <source>
        <dbReference type="Google" id="ProtNLM"/>
    </source>
</evidence>
<comment type="cofactor">
    <cofactor evidence="1 8">
        <name>heme</name>
        <dbReference type="ChEBI" id="CHEBI:30413"/>
    </cofactor>
</comment>
<evidence type="ECO:0000256" key="9">
    <source>
        <dbReference type="RuleBase" id="RU000461"/>
    </source>
</evidence>
<keyword evidence="11" id="KW-1185">Reference proteome</keyword>
<comment type="similarity">
    <text evidence="2 9">Belongs to the cytochrome P450 family.</text>
</comment>
<name>A0A1L9SXC0_9EURO</name>
<keyword evidence="7 9" id="KW-0503">Monooxygenase</keyword>
<sequence length="501" mass="57010">MYLWILLTGLLGYSLAQAIYRLYFHPLHVFPGPKIAAVTSLYQFFHDGIRGGRYLWEVEKMHEKYGPIVRINPHELHIKDPQYFDTIYRSPKQEKDVSAAAVFMSPNSMIGTVSHTQHRTRRAVLNNFFSKQAVAKLEPRVWLFVEKLLHWLEEAEKCTTAADTIRLHDLYANLTTDVITEYTYGQSMDCLDENGVNSILEASDGFSSLVHIIWFLPVLSTILRGIPLSVMENLQPRAAKFFGLQRMIRERSQAILNKTDHRAEDKTARTVFEALTASSVPAEEKSLSRLEDESVVVLLAGMGTTARVLSTGSLHLANNKALALKLRQELMQVMPDPTSKPSWSQLEQVPYLTAVINESLRLSHTVVFRLTRLSPVDPLVYGDYVIPPGTPVSQSQYFVHMDPDIFPDPHTFDPERWLRPSTQGDVPLTRFLVPFNKGNRNCLGMNLAYAELYITFAAVFRRFDLDLVNTSLEDLRFTRDLGGGAPEHMRFHVFARVREAS</sequence>
<dbReference type="Proteomes" id="UP000184188">
    <property type="component" value="Unassembled WGS sequence"/>
</dbReference>
<evidence type="ECO:0000256" key="8">
    <source>
        <dbReference type="PIRSR" id="PIRSR602401-1"/>
    </source>
</evidence>
<dbReference type="PANTHER" id="PTHR24305">
    <property type="entry name" value="CYTOCHROME P450"/>
    <property type="match status" value="1"/>
</dbReference>
<dbReference type="GeneID" id="34611914"/>
<dbReference type="SUPFAM" id="SSF48264">
    <property type="entry name" value="Cytochrome P450"/>
    <property type="match status" value="1"/>
</dbReference>
<dbReference type="InterPro" id="IPR050121">
    <property type="entry name" value="Cytochrome_P450_monoxygenase"/>
</dbReference>
<dbReference type="VEuPathDB" id="FungiDB:ASPZODRAFT_149003"/>
<dbReference type="Pfam" id="PF00067">
    <property type="entry name" value="p450"/>
    <property type="match status" value="1"/>
</dbReference>
<evidence type="ECO:0000313" key="11">
    <source>
        <dbReference type="Proteomes" id="UP000184188"/>
    </source>
</evidence>
<dbReference type="InterPro" id="IPR001128">
    <property type="entry name" value="Cyt_P450"/>
</dbReference>
<dbReference type="GO" id="GO:0005506">
    <property type="term" value="F:iron ion binding"/>
    <property type="evidence" value="ECO:0007669"/>
    <property type="project" value="InterPro"/>
</dbReference>
<evidence type="ECO:0000256" key="2">
    <source>
        <dbReference type="ARBA" id="ARBA00010617"/>
    </source>
</evidence>
<dbReference type="GO" id="GO:0020037">
    <property type="term" value="F:heme binding"/>
    <property type="evidence" value="ECO:0007669"/>
    <property type="project" value="InterPro"/>
</dbReference>
<evidence type="ECO:0000256" key="6">
    <source>
        <dbReference type="ARBA" id="ARBA00023004"/>
    </source>
</evidence>
<feature type="binding site" description="axial binding residue" evidence="8">
    <location>
        <position position="442"/>
    </location>
    <ligand>
        <name>heme</name>
        <dbReference type="ChEBI" id="CHEBI:30413"/>
    </ligand>
    <ligandPart>
        <name>Fe</name>
        <dbReference type="ChEBI" id="CHEBI:18248"/>
    </ligandPart>
</feature>
<evidence type="ECO:0000256" key="5">
    <source>
        <dbReference type="ARBA" id="ARBA00023002"/>
    </source>
</evidence>
<dbReference type="PANTHER" id="PTHR24305:SF157">
    <property type="entry name" value="N-ACETYLTRYPTOPHAN 6-HYDROXYLASE IVOC-RELATED"/>
    <property type="match status" value="1"/>
</dbReference>
<evidence type="ECO:0000256" key="1">
    <source>
        <dbReference type="ARBA" id="ARBA00001971"/>
    </source>
</evidence>
<dbReference type="InterPro" id="IPR017972">
    <property type="entry name" value="Cyt_P450_CS"/>
</dbReference>
<dbReference type="PROSITE" id="PS00086">
    <property type="entry name" value="CYTOCHROME_P450"/>
    <property type="match status" value="1"/>
</dbReference>
<dbReference type="InterPro" id="IPR002401">
    <property type="entry name" value="Cyt_P450_E_grp-I"/>
</dbReference>
<organism evidence="10 11">
    <name type="scientific">Penicilliopsis zonata CBS 506.65</name>
    <dbReference type="NCBI Taxonomy" id="1073090"/>
    <lineage>
        <taxon>Eukaryota</taxon>
        <taxon>Fungi</taxon>
        <taxon>Dikarya</taxon>
        <taxon>Ascomycota</taxon>
        <taxon>Pezizomycotina</taxon>
        <taxon>Eurotiomycetes</taxon>
        <taxon>Eurotiomycetidae</taxon>
        <taxon>Eurotiales</taxon>
        <taxon>Aspergillaceae</taxon>
        <taxon>Penicilliopsis</taxon>
    </lineage>
</organism>
<dbReference type="STRING" id="1073090.A0A1L9SXC0"/>
<dbReference type="GO" id="GO:0016705">
    <property type="term" value="F:oxidoreductase activity, acting on paired donors, with incorporation or reduction of molecular oxygen"/>
    <property type="evidence" value="ECO:0007669"/>
    <property type="project" value="InterPro"/>
</dbReference>
<dbReference type="Gene3D" id="1.10.630.10">
    <property type="entry name" value="Cytochrome P450"/>
    <property type="match status" value="1"/>
</dbReference>
<evidence type="ECO:0000313" key="10">
    <source>
        <dbReference type="EMBL" id="OJJ51796.1"/>
    </source>
</evidence>
<dbReference type="PRINTS" id="PR00463">
    <property type="entry name" value="EP450I"/>
</dbReference>
<evidence type="ECO:0000256" key="4">
    <source>
        <dbReference type="ARBA" id="ARBA00022723"/>
    </source>
</evidence>
<evidence type="ECO:0000256" key="3">
    <source>
        <dbReference type="ARBA" id="ARBA00022617"/>
    </source>
</evidence>